<name>A0A0B4CU71_9MICO</name>
<sequence length="162" mass="16716">MSGCRRLVAAAEETPVLTVLQLLDVLPAPQELGGVDGAVDTDRETTVAIALVSRMGSTSATSPVISTTEANAVRGARVPEANTAPMPIAAYTAGSPAASPNSWWTTRPKAVPTIRPTNSEGAKTPPDPPMPRVSEVATIFANAKNSSSQSPYCPCSAWNITG</sequence>
<gene>
    <name evidence="2" type="ORF">RM52_07480</name>
</gene>
<accession>A0A0B4CU71</accession>
<comment type="caution">
    <text evidence="2">The sequence shown here is derived from an EMBL/GenBank/DDBJ whole genome shotgun (WGS) entry which is preliminary data.</text>
</comment>
<dbReference type="EMBL" id="JWSZ01000010">
    <property type="protein sequence ID" value="KIC57916.1"/>
    <property type="molecule type" value="Genomic_DNA"/>
</dbReference>
<organism evidence="2 3">
    <name type="scientific">Microbacterium hominis</name>
    <dbReference type="NCBI Taxonomy" id="162426"/>
    <lineage>
        <taxon>Bacteria</taxon>
        <taxon>Bacillati</taxon>
        <taxon>Actinomycetota</taxon>
        <taxon>Actinomycetes</taxon>
        <taxon>Micrococcales</taxon>
        <taxon>Microbacteriaceae</taxon>
        <taxon>Microbacterium</taxon>
    </lineage>
</organism>
<dbReference type="Proteomes" id="UP000031202">
    <property type="component" value="Unassembled WGS sequence"/>
</dbReference>
<dbReference type="AlphaFoldDB" id="A0A0B4CU71"/>
<reference evidence="2 3" key="1">
    <citation type="submission" date="2014-12" db="EMBL/GenBank/DDBJ databases">
        <title>Genome sequencing of Microbacterium hominis TPW29.</title>
        <authorList>
            <person name="Tan P.W."/>
            <person name="Chan K.-G."/>
        </authorList>
    </citation>
    <scope>NUCLEOTIDE SEQUENCE [LARGE SCALE GENOMIC DNA]</scope>
    <source>
        <strain evidence="2 3">TPW29</strain>
    </source>
</reference>
<proteinExistence type="predicted"/>
<evidence type="ECO:0000256" key="1">
    <source>
        <dbReference type="SAM" id="MobiDB-lite"/>
    </source>
</evidence>
<evidence type="ECO:0000313" key="2">
    <source>
        <dbReference type="EMBL" id="KIC57916.1"/>
    </source>
</evidence>
<evidence type="ECO:0000313" key="3">
    <source>
        <dbReference type="Proteomes" id="UP000031202"/>
    </source>
</evidence>
<protein>
    <submittedName>
        <fullName evidence="2">Uncharacterized protein</fullName>
    </submittedName>
</protein>
<feature type="region of interest" description="Disordered" evidence="1">
    <location>
        <begin position="111"/>
        <end position="132"/>
    </location>
</feature>